<feature type="chain" id="PRO_5023074066" evidence="2">
    <location>
        <begin position="20"/>
        <end position="857"/>
    </location>
</feature>
<proteinExistence type="predicted"/>
<sequence>MKRWISLAALLVWALSAWAQRPLTYYLPDIEYDAQVPSPEAFFGHQIGEWHLTHDKLVYYFKALADSSPRVTYTEYARSYEHRPLIYLTITSEKNHSRLEEIRAAHVALSDPASDQKVEDGQPVVLYQGFSIHGNEPSGGNAAPLVAYYLAAGQSDEVLQTLDNAVVLLDPCFNPDGFNRFSTWANMHKNKNLTADPQDREYSEAWPGGRTNHYWFDLNRDWLLVQHPESQGRIRTFHQWKPNVLTDHHEMGSNATFFFMPGIPSRTNPITPPLNQELTARIGDYHAEALDEIGSLYYTKESFDDFYYGKGSTYPDANGGIGILFEQASSRGHVQETDNGLLTFPFTIRNQVRTALSTQKAGVALRKDLLQYQRDFYRDGLAEARKGENGAFVFGETADPVRLQAFLDLLLQHQIEVYELKGQAGRFKPGAAYVVPLEQPQYRLVRGIFETMTTFQDSIFYDVSSWTLPLAFEIPYAPIARKDFNRNSLGGRYNGQLALKNQPVPQRSSYAYLLEWEHYSAPAALYAIMNGGLRAKVASEPFELEGKAYARGTVMVPVQGQDKGADEVYELMRQVAEQHKAVIIGVGTGLTPQGIDLGSRSFELLKKPDVLLIVGPGASPYEAGEAWHLLDQRYGIPVTMIEQEDVGRADLSRYTSIIMVDGGYSGLGSRGSSNIRDWVKGGGTLIAWKDAVSWAKGQGLAEVKMRSQDSQEQGRRPYAKISDDLGSDRIGGAIFQVEADLSHPLFYGYQREAIPIFQRGTLAIAPAENQYASPAVYAENPLLSGYARPEHLKKLGGSAAAIVSGAGRGKVICLSFNPNFRAFWYGTNRVLANSIFYGHTISGAAVERASGSPERGE</sequence>
<keyword evidence="5" id="KW-1185">Reference proteome</keyword>
<keyword evidence="4" id="KW-0378">Hydrolase</keyword>
<reference evidence="4 5" key="1">
    <citation type="submission" date="2019-08" db="EMBL/GenBank/DDBJ databases">
        <title>Genome of Phaeodactylibacter luteus.</title>
        <authorList>
            <person name="Bowman J.P."/>
        </authorList>
    </citation>
    <scope>NUCLEOTIDE SEQUENCE [LARGE SCALE GENOMIC DNA]</scope>
    <source>
        <strain evidence="4 5">KCTC 42180</strain>
    </source>
</reference>
<evidence type="ECO:0000259" key="3">
    <source>
        <dbReference type="SMART" id="SM00631"/>
    </source>
</evidence>
<evidence type="ECO:0000256" key="2">
    <source>
        <dbReference type="SAM" id="SignalP"/>
    </source>
</evidence>
<dbReference type="RefSeq" id="WP_147167612.1">
    <property type="nucleotide sequence ID" value="NZ_VOOR01000020.1"/>
</dbReference>
<feature type="signal peptide" evidence="2">
    <location>
        <begin position="1"/>
        <end position="19"/>
    </location>
</feature>
<dbReference type="EMBL" id="VOOR01000020">
    <property type="protein sequence ID" value="TXB63057.1"/>
    <property type="molecule type" value="Genomic_DNA"/>
</dbReference>
<dbReference type="GO" id="GO:0006508">
    <property type="term" value="P:proteolysis"/>
    <property type="evidence" value="ECO:0007669"/>
    <property type="project" value="InterPro"/>
</dbReference>
<dbReference type="SUPFAM" id="SSF52317">
    <property type="entry name" value="Class I glutamine amidotransferase-like"/>
    <property type="match status" value="1"/>
</dbReference>
<dbReference type="Proteomes" id="UP000321580">
    <property type="component" value="Unassembled WGS sequence"/>
</dbReference>
<keyword evidence="4" id="KW-0121">Carboxypeptidase</keyword>
<dbReference type="AlphaFoldDB" id="A0A5C6RLE9"/>
<evidence type="ECO:0000256" key="1">
    <source>
        <dbReference type="SAM" id="MobiDB-lite"/>
    </source>
</evidence>
<gene>
    <name evidence="4" type="ORF">FRY97_11190</name>
</gene>
<keyword evidence="4" id="KW-0645">Protease</keyword>
<evidence type="ECO:0000313" key="5">
    <source>
        <dbReference type="Proteomes" id="UP000321580"/>
    </source>
</evidence>
<dbReference type="Gene3D" id="3.40.50.880">
    <property type="match status" value="1"/>
</dbReference>
<comment type="caution">
    <text evidence="4">The sequence shown here is derived from an EMBL/GenBank/DDBJ whole genome shotgun (WGS) entry which is preliminary data.</text>
</comment>
<dbReference type="SMART" id="SM00631">
    <property type="entry name" value="Zn_pept"/>
    <property type="match status" value="1"/>
</dbReference>
<dbReference type="GO" id="GO:0004181">
    <property type="term" value="F:metallocarboxypeptidase activity"/>
    <property type="evidence" value="ECO:0007669"/>
    <property type="project" value="InterPro"/>
</dbReference>
<dbReference type="InterPro" id="IPR000834">
    <property type="entry name" value="Peptidase_M14"/>
</dbReference>
<dbReference type="Gene3D" id="3.40.630.10">
    <property type="entry name" value="Zn peptidases"/>
    <property type="match status" value="1"/>
</dbReference>
<keyword evidence="2" id="KW-0732">Signal</keyword>
<organism evidence="4 5">
    <name type="scientific">Phaeodactylibacter luteus</name>
    <dbReference type="NCBI Taxonomy" id="1564516"/>
    <lineage>
        <taxon>Bacteria</taxon>
        <taxon>Pseudomonadati</taxon>
        <taxon>Bacteroidota</taxon>
        <taxon>Saprospiria</taxon>
        <taxon>Saprospirales</taxon>
        <taxon>Haliscomenobacteraceae</taxon>
        <taxon>Phaeodactylibacter</taxon>
    </lineage>
</organism>
<dbReference type="OrthoDB" id="9758209at2"/>
<dbReference type="InterPro" id="IPR029062">
    <property type="entry name" value="Class_I_gatase-like"/>
</dbReference>
<evidence type="ECO:0000313" key="4">
    <source>
        <dbReference type="EMBL" id="TXB63057.1"/>
    </source>
</evidence>
<dbReference type="CDD" id="cd06238">
    <property type="entry name" value="M14-like"/>
    <property type="match status" value="1"/>
</dbReference>
<feature type="domain" description="Peptidase M14" evidence="3">
    <location>
        <begin position="51"/>
        <end position="336"/>
    </location>
</feature>
<protein>
    <submittedName>
        <fullName evidence="4">Zinc carboxypeptidase</fullName>
    </submittedName>
</protein>
<feature type="region of interest" description="Disordered" evidence="1">
    <location>
        <begin position="704"/>
        <end position="723"/>
    </location>
</feature>
<dbReference type="GO" id="GO:0008270">
    <property type="term" value="F:zinc ion binding"/>
    <property type="evidence" value="ECO:0007669"/>
    <property type="project" value="InterPro"/>
</dbReference>
<name>A0A5C6RLE9_9BACT</name>
<dbReference type="Pfam" id="PF00246">
    <property type="entry name" value="Peptidase_M14"/>
    <property type="match status" value="1"/>
</dbReference>
<accession>A0A5C6RLE9</accession>
<dbReference type="SUPFAM" id="SSF53187">
    <property type="entry name" value="Zn-dependent exopeptidases"/>
    <property type="match status" value="1"/>
</dbReference>